<accession>A0ABP8U0U7</accession>
<feature type="transmembrane region" description="Helical" evidence="1">
    <location>
        <begin position="203"/>
        <end position="223"/>
    </location>
</feature>
<gene>
    <name evidence="2" type="ORF">GCM10023196_008480</name>
</gene>
<feature type="transmembrane region" description="Helical" evidence="1">
    <location>
        <begin position="91"/>
        <end position="116"/>
    </location>
</feature>
<keyword evidence="3" id="KW-1185">Reference proteome</keyword>
<feature type="transmembrane region" description="Helical" evidence="1">
    <location>
        <begin position="52"/>
        <end position="70"/>
    </location>
</feature>
<evidence type="ECO:0000313" key="2">
    <source>
        <dbReference type="EMBL" id="GAA4621265.1"/>
    </source>
</evidence>
<dbReference type="RefSeq" id="WP_345429265.1">
    <property type="nucleotide sequence ID" value="NZ_BAABHK010000001.1"/>
</dbReference>
<name>A0ABP8U0U7_9ACTN</name>
<evidence type="ECO:0008006" key="4">
    <source>
        <dbReference type="Google" id="ProtNLM"/>
    </source>
</evidence>
<feature type="transmembrane region" description="Helical" evidence="1">
    <location>
        <begin position="136"/>
        <end position="156"/>
    </location>
</feature>
<sequence length="228" mass="23380">MIRQLRSELYALRTTPGPWLTMSAVAALHLFLVAVIGSQGDPGAAWHGLGPSAGELTGYPMLLLGVVAAAQDHRFRTIVPILLTTPGRRRVLAAKAACVAMVATVAASVAQTVWLAAAIRRHGGAAMHTHQPGDLLRLYAVTVGGVVLLSLLGVALGAILRNAATAFAIVPIGAIAEAVAPPARYHGPFTSGLAAFGPRPGPGALFLTGWTVVALAIAVVTVARDVTD</sequence>
<organism evidence="2 3">
    <name type="scientific">Actinoallomurus vinaceus</name>
    <dbReference type="NCBI Taxonomy" id="1080074"/>
    <lineage>
        <taxon>Bacteria</taxon>
        <taxon>Bacillati</taxon>
        <taxon>Actinomycetota</taxon>
        <taxon>Actinomycetes</taxon>
        <taxon>Streptosporangiales</taxon>
        <taxon>Thermomonosporaceae</taxon>
        <taxon>Actinoallomurus</taxon>
    </lineage>
</organism>
<protein>
    <recommendedName>
        <fullName evidence="4">ABC transporter permease</fullName>
    </recommendedName>
</protein>
<proteinExistence type="predicted"/>
<dbReference type="EMBL" id="BAABHK010000001">
    <property type="protein sequence ID" value="GAA4621265.1"/>
    <property type="molecule type" value="Genomic_DNA"/>
</dbReference>
<evidence type="ECO:0000256" key="1">
    <source>
        <dbReference type="SAM" id="Phobius"/>
    </source>
</evidence>
<keyword evidence="1" id="KW-1133">Transmembrane helix</keyword>
<keyword evidence="1" id="KW-0472">Membrane</keyword>
<dbReference type="Proteomes" id="UP001501442">
    <property type="component" value="Unassembled WGS sequence"/>
</dbReference>
<keyword evidence="1" id="KW-0812">Transmembrane</keyword>
<feature type="transmembrane region" description="Helical" evidence="1">
    <location>
        <begin position="20"/>
        <end position="40"/>
    </location>
</feature>
<feature type="transmembrane region" description="Helical" evidence="1">
    <location>
        <begin position="163"/>
        <end position="183"/>
    </location>
</feature>
<comment type="caution">
    <text evidence="2">The sequence shown here is derived from an EMBL/GenBank/DDBJ whole genome shotgun (WGS) entry which is preliminary data.</text>
</comment>
<evidence type="ECO:0000313" key="3">
    <source>
        <dbReference type="Proteomes" id="UP001501442"/>
    </source>
</evidence>
<reference evidence="3" key="1">
    <citation type="journal article" date="2019" name="Int. J. Syst. Evol. Microbiol.">
        <title>The Global Catalogue of Microorganisms (GCM) 10K type strain sequencing project: providing services to taxonomists for standard genome sequencing and annotation.</title>
        <authorList>
            <consortium name="The Broad Institute Genomics Platform"/>
            <consortium name="The Broad Institute Genome Sequencing Center for Infectious Disease"/>
            <person name="Wu L."/>
            <person name="Ma J."/>
        </authorList>
    </citation>
    <scope>NUCLEOTIDE SEQUENCE [LARGE SCALE GENOMIC DNA]</scope>
    <source>
        <strain evidence="3">JCM 17939</strain>
    </source>
</reference>